<proteinExistence type="predicted"/>
<sequence>MGPARRETGERLYRLVLPACVVQDIRQRFPASDGQYCGYQETAEALEELCEIVYIMFKNNKSLKFI</sequence>
<dbReference type="Proteomes" id="UP001157502">
    <property type="component" value="Chromosome 14"/>
</dbReference>
<name>A0ACC2GF76_DALPE</name>
<reference evidence="1" key="1">
    <citation type="submission" date="2021-05" db="EMBL/GenBank/DDBJ databases">
        <authorList>
            <person name="Pan Q."/>
            <person name="Jouanno E."/>
            <person name="Zahm M."/>
            <person name="Klopp C."/>
            <person name="Cabau C."/>
            <person name="Louis A."/>
            <person name="Berthelot C."/>
            <person name="Parey E."/>
            <person name="Roest Crollius H."/>
            <person name="Montfort J."/>
            <person name="Robinson-Rechavi M."/>
            <person name="Bouchez O."/>
            <person name="Lampietro C."/>
            <person name="Lopez Roques C."/>
            <person name="Donnadieu C."/>
            <person name="Postlethwait J."/>
            <person name="Bobe J."/>
            <person name="Dillon D."/>
            <person name="Chandos A."/>
            <person name="von Hippel F."/>
            <person name="Guiguen Y."/>
        </authorList>
    </citation>
    <scope>NUCLEOTIDE SEQUENCE</scope>
    <source>
        <strain evidence="1">YG-Jan2019</strain>
    </source>
</reference>
<accession>A0ACC2GF76</accession>
<protein>
    <submittedName>
        <fullName evidence="1">Uncharacterized protein</fullName>
    </submittedName>
</protein>
<comment type="caution">
    <text evidence="1">The sequence shown here is derived from an EMBL/GenBank/DDBJ whole genome shotgun (WGS) entry which is preliminary data.</text>
</comment>
<organism evidence="1 2">
    <name type="scientific">Dallia pectoralis</name>
    <name type="common">Alaska blackfish</name>
    <dbReference type="NCBI Taxonomy" id="75939"/>
    <lineage>
        <taxon>Eukaryota</taxon>
        <taxon>Metazoa</taxon>
        <taxon>Chordata</taxon>
        <taxon>Craniata</taxon>
        <taxon>Vertebrata</taxon>
        <taxon>Euteleostomi</taxon>
        <taxon>Actinopterygii</taxon>
        <taxon>Neopterygii</taxon>
        <taxon>Teleostei</taxon>
        <taxon>Protacanthopterygii</taxon>
        <taxon>Esociformes</taxon>
        <taxon>Umbridae</taxon>
        <taxon>Dallia</taxon>
    </lineage>
</organism>
<gene>
    <name evidence="1" type="ORF">DPEC_G00176400</name>
</gene>
<dbReference type="EMBL" id="CM055741">
    <property type="protein sequence ID" value="KAJ8002110.1"/>
    <property type="molecule type" value="Genomic_DNA"/>
</dbReference>
<keyword evidence="2" id="KW-1185">Reference proteome</keyword>
<evidence type="ECO:0000313" key="2">
    <source>
        <dbReference type="Proteomes" id="UP001157502"/>
    </source>
</evidence>
<feature type="non-terminal residue" evidence="1">
    <location>
        <position position="66"/>
    </location>
</feature>
<evidence type="ECO:0000313" key="1">
    <source>
        <dbReference type="EMBL" id="KAJ8002110.1"/>
    </source>
</evidence>